<reference evidence="2 3" key="1">
    <citation type="submission" date="2020-04" db="EMBL/GenBank/DDBJ databases">
        <authorList>
            <person name="Wallbank WR R."/>
            <person name="Pardo Diaz C."/>
            <person name="Kozak K."/>
            <person name="Martin S."/>
            <person name="Jiggins C."/>
            <person name="Moest M."/>
            <person name="Warren A I."/>
            <person name="Byers J.R.P. K."/>
            <person name="Montejo-Kovacevich G."/>
            <person name="Yen C E."/>
        </authorList>
    </citation>
    <scope>NUCLEOTIDE SEQUENCE [LARGE SCALE GENOMIC DNA]</scope>
</reference>
<dbReference type="AlphaFoldDB" id="A0A8S1BAD0"/>
<dbReference type="InterPro" id="IPR012336">
    <property type="entry name" value="Thioredoxin-like_fold"/>
</dbReference>
<evidence type="ECO:0000313" key="2">
    <source>
        <dbReference type="EMBL" id="CAB3255212.1"/>
    </source>
</evidence>
<dbReference type="EMBL" id="CADEBC010000572">
    <property type="protein sequence ID" value="CAB3255212.1"/>
    <property type="molecule type" value="Genomic_DNA"/>
</dbReference>
<gene>
    <name evidence="2" type="ORF">APLA_LOCUS14783</name>
</gene>
<proteinExistence type="predicted"/>
<dbReference type="InterPro" id="IPR036249">
    <property type="entry name" value="Thioredoxin-like_sf"/>
</dbReference>
<evidence type="ECO:0000259" key="1">
    <source>
        <dbReference type="Pfam" id="PF13905"/>
    </source>
</evidence>
<accession>A0A8S1BAD0</accession>
<sequence length="226" mass="26284">MSNDQDEESSPGKEIIHKLKILPEATSPYNWLQDANVYNKQFFQVPYEWFVNNSDIIIAFFTAKGIDFKGMISKFYETYENAKLVNLPIEVIYIPVDETEDDFKQSYEEQANWFTLKFNDKLIPLLIFMYGISSLPHLMVTRVDGTIISHCGLLDLEEYGRNVLISWLTASSSNKTHRRLSKETMYGPVWRYLTSNGPTNERGPEYRRKFSTQINNLPPPLESEES</sequence>
<protein>
    <recommendedName>
        <fullName evidence="1">Thioredoxin-like fold domain-containing protein</fullName>
    </recommendedName>
</protein>
<dbReference type="Pfam" id="PF13905">
    <property type="entry name" value="Thioredoxin_8"/>
    <property type="match status" value="1"/>
</dbReference>
<dbReference type="OrthoDB" id="189920at2759"/>
<keyword evidence="3" id="KW-1185">Reference proteome</keyword>
<comment type="caution">
    <text evidence="2">The sequence shown here is derived from an EMBL/GenBank/DDBJ whole genome shotgun (WGS) entry which is preliminary data.</text>
</comment>
<dbReference type="SUPFAM" id="SSF52833">
    <property type="entry name" value="Thioredoxin-like"/>
    <property type="match status" value="1"/>
</dbReference>
<evidence type="ECO:0000313" key="3">
    <source>
        <dbReference type="Proteomes" id="UP000494106"/>
    </source>
</evidence>
<dbReference type="Proteomes" id="UP000494106">
    <property type="component" value="Unassembled WGS sequence"/>
</dbReference>
<name>A0A8S1BAD0_ARCPL</name>
<organism evidence="2 3">
    <name type="scientific">Arctia plantaginis</name>
    <name type="common">Wood tiger moth</name>
    <name type="synonym">Phalaena plantaginis</name>
    <dbReference type="NCBI Taxonomy" id="874455"/>
    <lineage>
        <taxon>Eukaryota</taxon>
        <taxon>Metazoa</taxon>
        <taxon>Ecdysozoa</taxon>
        <taxon>Arthropoda</taxon>
        <taxon>Hexapoda</taxon>
        <taxon>Insecta</taxon>
        <taxon>Pterygota</taxon>
        <taxon>Neoptera</taxon>
        <taxon>Endopterygota</taxon>
        <taxon>Lepidoptera</taxon>
        <taxon>Glossata</taxon>
        <taxon>Ditrysia</taxon>
        <taxon>Noctuoidea</taxon>
        <taxon>Erebidae</taxon>
        <taxon>Arctiinae</taxon>
        <taxon>Arctia</taxon>
    </lineage>
</organism>
<dbReference type="Gene3D" id="3.40.30.10">
    <property type="entry name" value="Glutaredoxin"/>
    <property type="match status" value="1"/>
</dbReference>
<feature type="domain" description="Thioredoxin-like fold" evidence="1">
    <location>
        <begin position="70"/>
        <end position="147"/>
    </location>
</feature>